<dbReference type="GO" id="GO:0043107">
    <property type="term" value="P:type IV pilus-dependent motility"/>
    <property type="evidence" value="ECO:0007669"/>
    <property type="project" value="InterPro"/>
</dbReference>
<evidence type="ECO:0000256" key="1">
    <source>
        <dbReference type="SAM" id="Phobius"/>
    </source>
</evidence>
<dbReference type="GO" id="GO:0043683">
    <property type="term" value="P:type IV pilus assembly"/>
    <property type="evidence" value="ECO:0007669"/>
    <property type="project" value="InterPro"/>
</dbReference>
<evidence type="ECO:0000313" key="2">
    <source>
        <dbReference type="EMBL" id="KKQ15277.1"/>
    </source>
</evidence>
<name>A0A0G0FBH4_9BACT</name>
<dbReference type="InterPro" id="IPR007445">
    <property type="entry name" value="PilO"/>
</dbReference>
<dbReference type="InterPro" id="IPR014717">
    <property type="entry name" value="Transl_elong_EF1B/ribsomal_bS6"/>
</dbReference>
<proteinExistence type="predicted"/>
<reference evidence="2 3" key="1">
    <citation type="journal article" date="2015" name="Nature">
        <title>rRNA introns, odd ribosomes, and small enigmatic genomes across a large radiation of phyla.</title>
        <authorList>
            <person name="Brown C.T."/>
            <person name="Hug L.A."/>
            <person name="Thomas B.C."/>
            <person name="Sharon I."/>
            <person name="Castelle C.J."/>
            <person name="Singh A."/>
            <person name="Wilkins M.J."/>
            <person name="Williams K.H."/>
            <person name="Banfield J.F."/>
        </authorList>
    </citation>
    <scope>NUCLEOTIDE SEQUENCE [LARGE SCALE GENOMIC DNA]</scope>
</reference>
<dbReference type="Pfam" id="PF04350">
    <property type="entry name" value="PilO"/>
    <property type="match status" value="1"/>
</dbReference>
<gene>
    <name evidence="2" type="ORF">US28_C0019G0010</name>
</gene>
<dbReference type="AlphaFoldDB" id="A0A0G0FBH4"/>
<evidence type="ECO:0000313" key="3">
    <source>
        <dbReference type="Proteomes" id="UP000034448"/>
    </source>
</evidence>
<feature type="transmembrane region" description="Helical" evidence="1">
    <location>
        <begin position="20"/>
        <end position="42"/>
    </location>
</feature>
<accession>A0A0G0FBH4</accession>
<keyword evidence="1" id="KW-0812">Transmembrane</keyword>
<sequence length="242" mass="26505">MEKFKKLLENPKFQKYQTTILGGFAVLLCTLLIAFLIVPQIYSLIATNNQISELERKQINLSEKLSIIETLDVGEYKKDLNASFVALPEDRDLPGTIGYILSLISSSGLSLEDFAFSNPQADPTGVQSFNANLNVSGTRVSIQSLFEKIKQNPRIMRVGKLEINSSASVSRSQADIDIIIFYQPLPASIGDIEQPLVLLNPQEKELLASLSRNLSSNLSSVSIIPIGTESASTVVGKSDPFQ</sequence>
<protein>
    <submittedName>
        <fullName evidence="2">Uncharacterized protein</fullName>
    </submittedName>
</protein>
<dbReference type="Proteomes" id="UP000034448">
    <property type="component" value="Unassembled WGS sequence"/>
</dbReference>
<dbReference type="Gene3D" id="3.30.70.60">
    <property type="match status" value="1"/>
</dbReference>
<organism evidence="2 3">
    <name type="scientific">Candidatus Daviesbacteria bacterium GW2011_GWA1_36_8</name>
    <dbReference type="NCBI Taxonomy" id="1618417"/>
    <lineage>
        <taxon>Bacteria</taxon>
        <taxon>Candidatus Daviesiibacteriota</taxon>
    </lineage>
</organism>
<dbReference type="EMBL" id="LBSJ01000019">
    <property type="protein sequence ID" value="KKQ15277.1"/>
    <property type="molecule type" value="Genomic_DNA"/>
</dbReference>
<keyword evidence="1" id="KW-0472">Membrane</keyword>
<keyword evidence="1" id="KW-1133">Transmembrane helix</keyword>
<comment type="caution">
    <text evidence="2">The sequence shown here is derived from an EMBL/GenBank/DDBJ whole genome shotgun (WGS) entry which is preliminary data.</text>
</comment>